<proteinExistence type="predicted"/>
<evidence type="ECO:0000313" key="1">
    <source>
        <dbReference type="EMBL" id="NIJ07614.1"/>
    </source>
</evidence>
<dbReference type="PANTHER" id="PTHR39206:SF1">
    <property type="entry name" value="SLL8004 PROTEIN"/>
    <property type="match status" value="1"/>
</dbReference>
<name>A0ABX0TQ17_9SPHN</name>
<dbReference type="EMBL" id="JAAOZC010000002">
    <property type="protein sequence ID" value="NIJ07614.1"/>
    <property type="molecule type" value="Genomic_DNA"/>
</dbReference>
<evidence type="ECO:0000313" key="2">
    <source>
        <dbReference type="Proteomes" id="UP000727456"/>
    </source>
</evidence>
<protein>
    <submittedName>
        <fullName evidence="1">ABC-type ATPase</fullName>
    </submittedName>
</protein>
<reference evidence="1 2" key="1">
    <citation type="submission" date="2020-03" db="EMBL/GenBank/DDBJ databases">
        <title>Genomic Encyclopedia of Type Strains, Phase III (KMG-III): the genomes of soil and plant-associated and newly described type strains.</title>
        <authorList>
            <person name="Whitman W."/>
        </authorList>
    </citation>
    <scope>NUCLEOTIDE SEQUENCE [LARGE SCALE GENOMIC DNA]</scope>
    <source>
        <strain evidence="1 2">CECT 8804</strain>
    </source>
</reference>
<dbReference type="PANTHER" id="PTHR39206">
    <property type="entry name" value="SLL8004 PROTEIN"/>
    <property type="match status" value="1"/>
</dbReference>
<sequence>MTPQLWVFAGPNGAGKTTIVDRYVSGRIPVVNPDAIARSFPGVGSEAERLLRAGRIAVAERSRLLGERRTFAIETTLTGHSELDLMRSAKTAGFKVTLVYIGLQSVGHSIGRVRVRVEEGGHNVPLPDLLRRFGRSLANLTIAADLADRVILIDNSAKRRRFLLSRENGRVKYSAAQLPAWVEPIR</sequence>
<organism evidence="1 2">
    <name type="scientific">Sphingomonas vulcanisoli</name>
    <dbReference type="NCBI Taxonomy" id="1658060"/>
    <lineage>
        <taxon>Bacteria</taxon>
        <taxon>Pseudomonadati</taxon>
        <taxon>Pseudomonadota</taxon>
        <taxon>Alphaproteobacteria</taxon>
        <taxon>Sphingomonadales</taxon>
        <taxon>Sphingomonadaceae</taxon>
        <taxon>Sphingomonas</taxon>
    </lineage>
</organism>
<dbReference type="Proteomes" id="UP000727456">
    <property type="component" value="Unassembled WGS sequence"/>
</dbReference>
<dbReference type="RefSeq" id="WP_167072464.1">
    <property type="nucleotide sequence ID" value="NZ_JAAOZC010000002.1"/>
</dbReference>
<gene>
    <name evidence="1" type="ORF">FHS31_001210</name>
</gene>
<dbReference type="Gene3D" id="3.40.50.300">
    <property type="entry name" value="P-loop containing nucleotide triphosphate hydrolases"/>
    <property type="match status" value="1"/>
</dbReference>
<dbReference type="InterPro" id="IPR027417">
    <property type="entry name" value="P-loop_NTPase"/>
</dbReference>
<comment type="caution">
    <text evidence="1">The sequence shown here is derived from an EMBL/GenBank/DDBJ whole genome shotgun (WGS) entry which is preliminary data.</text>
</comment>
<accession>A0ABX0TQ17</accession>
<dbReference type="Pfam" id="PF13671">
    <property type="entry name" value="AAA_33"/>
    <property type="match status" value="1"/>
</dbReference>
<keyword evidence="2" id="KW-1185">Reference proteome</keyword>
<dbReference type="SUPFAM" id="SSF52540">
    <property type="entry name" value="P-loop containing nucleoside triphosphate hydrolases"/>
    <property type="match status" value="1"/>
</dbReference>